<sequence length="328" mass="34571">MARLAALMLTLAVVGASSTTPLLDPDSFVSERIFSSPTLGCGAADYMLSVGWANKQCYQDGPNKYRRLSFDASACSAAQNVTVAIDAPSCDAAQPDSSLPMNKCVPSAATNTSVLFQCMCNLPDASQNFGLVPFKGRCGDASSVMMENALFRENGFCTPNTDGSEGSTLYFLTDACQANQTVVAVVYSDRHCKGTPLSVPAAISVDSCFESNGYMVGAYCPCRGTDLGPATLDLRTFANSECSSREPGPHIQAHLNQCVAFAGPSGLLLSMRIKTPAGDVCTPHATYQVDTFMDANCTTPASSNPLITHTCSIVQWGTMLFSGNVTCL</sequence>
<evidence type="ECO:0000313" key="2">
    <source>
        <dbReference type="EMBL" id="EDQ87451.1"/>
    </source>
</evidence>
<dbReference type="Proteomes" id="UP000001357">
    <property type="component" value="Unassembled WGS sequence"/>
</dbReference>
<evidence type="ECO:0000256" key="1">
    <source>
        <dbReference type="SAM" id="SignalP"/>
    </source>
</evidence>
<dbReference type="KEGG" id="mbr:MONBRDRAFT_10018"/>
<gene>
    <name evidence="2" type="ORF">MONBRDRAFT_10018</name>
</gene>
<accession>A9V4Y4</accession>
<feature type="chain" id="PRO_5002744668" evidence="1">
    <location>
        <begin position="17"/>
        <end position="328"/>
    </location>
</feature>
<dbReference type="AlphaFoldDB" id="A9V4Y4"/>
<proteinExistence type="predicted"/>
<name>A9V4Y4_MONBE</name>
<feature type="signal peptide" evidence="1">
    <location>
        <begin position="1"/>
        <end position="16"/>
    </location>
</feature>
<keyword evidence="1" id="KW-0732">Signal</keyword>
<protein>
    <submittedName>
        <fullName evidence="2">Uncharacterized protein</fullName>
    </submittedName>
</protein>
<dbReference type="GeneID" id="5893065"/>
<organism evidence="2 3">
    <name type="scientific">Monosiga brevicollis</name>
    <name type="common">Choanoflagellate</name>
    <dbReference type="NCBI Taxonomy" id="81824"/>
    <lineage>
        <taxon>Eukaryota</taxon>
        <taxon>Choanoflagellata</taxon>
        <taxon>Craspedida</taxon>
        <taxon>Salpingoecidae</taxon>
        <taxon>Monosiga</taxon>
    </lineage>
</organism>
<dbReference type="InParanoid" id="A9V4Y4"/>
<dbReference type="EMBL" id="CH991559">
    <property type="protein sequence ID" value="EDQ87451.1"/>
    <property type="molecule type" value="Genomic_DNA"/>
</dbReference>
<evidence type="ECO:0000313" key="3">
    <source>
        <dbReference type="Proteomes" id="UP000001357"/>
    </source>
</evidence>
<dbReference type="RefSeq" id="XP_001747711.1">
    <property type="nucleotide sequence ID" value="XM_001747659.1"/>
</dbReference>
<keyword evidence="3" id="KW-1185">Reference proteome</keyword>
<reference evidence="2 3" key="1">
    <citation type="journal article" date="2008" name="Nature">
        <title>The genome of the choanoflagellate Monosiga brevicollis and the origin of metazoans.</title>
        <authorList>
            <consortium name="JGI Sequencing"/>
            <person name="King N."/>
            <person name="Westbrook M.J."/>
            <person name="Young S.L."/>
            <person name="Kuo A."/>
            <person name="Abedin M."/>
            <person name="Chapman J."/>
            <person name="Fairclough S."/>
            <person name="Hellsten U."/>
            <person name="Isogai Y."/>
            <person name="Letunic I."/>
            <person name="Marr M."/>
            <person name="Pincus D."/>
            <person name="Putnam N."/>
            <person name="Rokas A."/>
            <person name="Wright K.J."/>
            <person name="Zuzow R."/>
            <person name="Dirks W."/>
            <person name="Good M."/>
            <person name="Goodstein D."/>
            <person name="Lemons D."/>
            <person name="Li W."/>
            <person name="Lyons J.B."/>
            <person name="Morris A."/>
            <person name="Nichols S."/>
            <person name="Richter D.J."/>
            <person name="Salamov A."/>
            <person name="Bork P."/>
            <person name="Lim W.A."/>
            <person name="Manning G."/>
            <person name="Miller W.T."/>
            <person name="McGinnis W."/>
            <person name="Shapiro H."/>
            <person name="Tjian R."/>
            <person name="Grigoriev I.V."/>
            <person name="Rokhsar D."/>
        </authorList>
    </citation>
    <scope>NUCLEOTIDE SEQUENCE [LARGE SCALE GENOMIC DNA]</scope>
    <source>
        <strain evidence="3">MX1 / ATCC 50154</strain>
    </source>
</reference>